<evidence type="ECO:0000313" key="2">
    <source>
        <dbReference type="Proteomes" id="UP000009168"/>
    </source>
</evidence>
<dbReference type="ESTHER" id="tetts-q23sx6">
    <property type="family name" value="LYsophospholipase_carboxylesterase"/>
</dbReference>
<dbReference type="Proteomes" id="UP000009168">
    <property type="component" value="Unassembled WGS sequence"/>
</dbReference>
<reference evidence="2" key="1">
    <citation type="journal article" date="2006" name="PLoS Biol.">
        <title>Macronuclear genome sequence of the ciliate Tetrahymena thermophila, a model eukaryote.</title>
        <authorList>
            <person name="Eisen J.A."/>
            <person name="Coyne R.S."/>
            <person name="Wu M."/>
            <person name="Wu D."/>
            <person name="Thiagarajan M."/>
            <person name="Wortman J.R."/>
            <person name="Badger J.H."/>
            <person name="Ren Q."/>
            <person name="Amedeo P."/>
            <person name="Jones K.M."/>
            <person name="Tallon L.J."/>
            <person name="Delcher A.L."/>
            <person name="Salzberg S.L."/>
            <person name="Silva J.C."/>
            <person name="Haas B.J."/>
            <person name="Majoros W.H."/>
            <person name="Farzad M."/>
            <person name="Carlton J.M."/>
            <person name="Smith R.K. Jr."/>
            <person name="Garg J."/>
            <person name="Pearlman R.E."/>
            <person name="Karrer K.M."/>
            <person name="Sun L."/>
            <person name="Manning G."/>
            <person name="Elde N.C."/>
            <person name="Turkewitz A.P."/>
            <person name="Asai D.J."/>
            <person name="Wilkes D.E."/>
            <person name="Wang Y."/>
            <person name="Cai H."/>
            <person name="Collins K."/>
            <person name="Stewart B.A."/>
            <person name="Lee S.R."/>
            <person name="Wilamowska K."/>
            <person name="Weinberg Z."/>
            <person name="Ruzzo W.L."/>
            <person name="Wloga D."/>
            <person name="Gaertig J."/>
            <person name="Frankel J."/>
            <person name="Tsao C.-C."/>
            <person name="Gorovsky M.A."/>
            <person name="Keeling P.J."/>
            <person name="Waller R.F."/>
            <person name="Patron N.J."/>
            <person name="Cherry J.M."/>
            <person name="Stover N.A."/>
            <person name="Krieger C.J."/>
            <person name="del Toro C."/>
            <person name="Ryder H.F."/>
            <person name="Williamson S.C."/>
            <person name="Barbeau R.A."/>
            <person name="Hamilton E.P."/>
            <person name="Orias E."/>
        </authorList>
    </citation>
    <scope>NUCLEOTIDE SEQUENCE [LARGE SCALE GENOMIC DNA]</scope>
    <source>
        <strain evidence="2">SB210</strain>
    </source>
</reference>
<dbReference type="EMBL" id="GG662637">
    <property type="protein sequence ID" value="EAR99711.2"/>
    <property type="molecule type" value="Genomic_DNA"/>
</dbReference>
<organism evidence="1 2">
    <name type="scientific">Tetrahymena thermophila (strain SB210)</name>
    <dbReference type="NCBI Taxonomy" id="312017"/>
    <lineage>
        <taxon>Eukaryota</taxon>
        <taxon>Sar</taxon>
        <taxon>Alveolata</taxon>
        <taxon>Ciliophora</taxon>
        <taxon>Intramacronucleata</taxon>
        <taxon>Oligohymenophorea</taxon>
        <taxon>Hymenostomatida</taxon>
        <taxon>Tetrahymenina</taxon>
        <taxon>Tetrahymenidae</taxon>
        <taxon>Tetrahymena</taxon>
    </lineage>
</organism>
<gene>
    <name evidence="1" type="ORF">TTHERM_00590480</name>
</gene>
<dbReference type="AlphaFoldDB" id="I7M2B9"/>
<dbReference type="KEGG" id="tet:TTHERM_00590480"/>
<accession>I7M2B9</accession>
<dbReference type="InParanoid" id="I7M2B9"/>
<dbReference type="RefSeq" id="XP_001019956.2">
    <property type="nucleotide sequence ID" value="XM_001019956.2"/>
</dbReference>
<protein>
    <submittedName>
        <fullName evidence="1">Phospholipase/carboxylesterase family protein</fullName>
    </submittedName>
</protein>
<evidence type="ECO:0000313" key="1">
    <source>
        <dbReference type="EMBL" id="EAR99711.2"/>
    </source>
</evidence>
<sequence length="514" mass="61120">MLQTIEIVENFDDLNTNQKYQLKVPLYRNDKQYINDLENNVNYFMNQIGKNNYITQDQMEVVMPRYQGREKKRRVNRARMQEEKIKREIQKLRQEEKIFGKAEFQFANEIASDNKKNTSFLPPFQQYSSSQMPPTEFLKYISTEEYKDYKYQYKPYIPSRYEQSIMERQIGSLSPSKKDLVLPQNILRGSQSSKSVYDRNMLNTSPNQESLLLEKSQAYLLEQSKMQSKWHSAFKNIDSYDKRSKILSSDNLQKQYKQSNAIILGKIKNLEPSEDEVLVSNNNLQINELLNNLKLKNVPLSVKTPDNYIFQEFMQLSKQSLDIILYQNEYVNPNKQASLKEESKKLNIKLHKMKKENDKFILFKILKSHFQPILDKNKPSIMNRVFLALDINPYEEFSKIKWEQYHLFNKIVIDQSASVIDTINFIVKFFGIHESKYMRKIEFLAILRLICNKFDDFLKSKGRTTIFELLEQNLTVLNLLRYDSEYLSINEFRALLLSHRINYQTLLQLIVLTL</sequence>
<dbReference type="eggNOG" id="KOG2112">
    <property type="taxonomic scope" value="Eukaryota"/>
</dbReference>
<keyword evidence="2" id="KW-1185">Reference proteome</keyword>
<dbReference type="GeneID" id="7841100"/>
<proteinExistence type="predicted"/>
<name>I7M2B9_TETTS</name>